<comment type="similarity">
    <text evidence="1">Belongs to the RdRP family.</text>
</comment>
<keyword evidence="1" id="KW-0696">RNA-directed RNA polymerase</keyword>
<dbReference type="GO" id="GO:0031380">
    <property type="term" value="C:nuclear RNA-directed RNA polymerase complex"/>
    <property type="evidence" value="ECO:0007669"/>
    <property type="project" value="TreeGrafter"/>
</dbReference>
<dbReference type="PANTHER" id="PTHR23079">
    <property type="entry name" value="RNA-DEPENDENT RNA POLYMERASE"/>
    <property type="match status" value="1"/>
</dbReference>
<keyword evidence="1" id="KW-0694">RNA-binding</keyword>
<keyword evidence="1" id="KW-0548">Nucleotidyltransferase</keyword>
<dbReference type="PANTHER" id="PTHR23079:SF14">
    <property type="entry name" value="RNA-DEPENDENT RNA POLYMERASE"/>
    <property type="match status" value="1"/>
</dbReference>
<comment type="caution">
    <text evidence="4">The sequence shown here is derived from an EMBL/GenBank/DDBJ whole genome shotgun (WGS) entry which is preliminary data.</text>
</comment>
<dbReference type="GO" id="GO:0003968">
    <property type="term" value="F:RNA-directed RNA polymerase activity"/>
    <property type="evidence" value="ECO:0007669"/>
    <property type="project" value="UniProtKB-KW"/>
</dbReference>
<protein>
    <recommendedName>
        <fullName evidence="1">RNA-dependent RNA polymerase</fullName>
        <ecNumber evidence="1">2.7.7.48</ecNumber>
    </recommendedName>
</protein>
<dbReference type="EC" id="2.7.7.48" evidence="1"/>
<accession>A0AAD7JC57</accession>
<keyword evidence="1" id="KW-0808">Transferase</keyword>
<dbReference type="AlphaFoldDB" id="A0AAD7JC57"/>
<dbReference type="GO" id="GO:0003723">
    <property type="term" value="F:RNA binding"/>
    <property type="evidence" value="ECO:0007669"/>
    <property type="project" value="UniProtKB-KW"/>
</dbReference>
<dbReference type="Proteomes" id="UP001215280">
    <property type="component" value="Unassembled WGS sequence"/>
</dbReference>
<dbReference type="InterPro" id="IPR057596">
    <property type="entry name" value="RDRP_core"/>
</dbReference>
<evidence type="ECO:0000313" key="4">
    <source>
        <dbReference type="EMBL" id="KAJ7760095.1"/>
    </source>
</evidence>
<proteinExistence type="inferred from homology"/>
<dbReference type="InterPro" id="IPR007855">
    <property type="entry name" value="RDRP"/>
</dbReference>
<evidence type="ECO:0000256" key="2">
    <source>
        <dbReference type="SAM" id="MobiDB-lite"/>
    </source>
</evidence>
<sequence length="1060" mass="118365">MKPPAIIPGPRPLQASSTQSSIESTSSNSLFSAASANSSMSSLGPSAPPSPLKRGAEDVHMSSPSPSKSRRLTPPDASSIFSLSELFAGKYGSALEVHIIEHDPKVLEQFDQVGVHLGVQWELARGVTTGKWTWQQVLAEMAKDKFTFKGPNAHTAGKVPVIMTGRPELECNDLALWDEIDREHATLVEGERHGVGLGPSLSEPGNYYRGQIQYPLRLTKDAAGAYRIYLEKPQKGRSHRFARDLGSPSVLQLSIPLDFVREEGEAVRSFLAKRFVLNGRSYVSIPPKDKSSVYLIQINQDVDRPKPLPFYGDQYRISFEEFVQRHNPPNLNSKQPFAKYTARFALGLSTSIPVLEFERENIFYIPDIVAQGWDPSEKPPAEKIMTDGCGFINRSALLFITKQVPYNSLPTAVQGRIGGAKGLWVLHPTDTDAAPKIWIRDSQLKIKLEGDHRVHRIFDLLRASHPAQTEARYQLSEQSILCLSSNGIPDDVFVELLQKGLEEIVKPLLAWDGQRAMVALWRSINNSGNVSGSRTQRIAGSRSRVLGFRDRDRDEVVDEEEAADIDIDTLAASSRSGRDIGGGPLGLHEKALELIQAGFHPRTSVYLNDKMRYIIKTEIQAVVDKYKISLPESTASDAFVIPDPLGILKENEIYYRTSNPMKNPMTQTFFQVLTGDVILGRYPIRLPCDMQMVTAVNVPELYDWPDVIIASTAGERSLLSLLSGGDYDGDTVIFTWLEPFLRHFKNQPFTPPPDGFLVDYFNQAVKTVDQVGAHLLRRTSAKYRQQTFQEYLLAGLQETKVGQYSWFQDNAIWRHGYHHEQSILMGYIGNTLLDGVKTGLTLKEGIFEEHKKKFGHKRPKNDNWTTRRDDPTQPYVLRSLSSAGQRKGDELLREHDQASGKLAGQYKEIPKDRELLKPYLDAQAKSAGTKDWSKQYKVELEKIQAHVQEVLALYLLYCALPRDDGLKTKRAADLLSLQKKFAEPIPDIQCVGGIVAEEVKASYAYSLTQKEDFGFSVAFRTLCAIKSRAVPDGPAPTSRVFDELKSISGAALRAMQGIDD</sequence>
<feature type="compositionally biased region" description="Low complexity" evidence="2">
    <location>
        <begin position="16"/>
        <end position="45"/>
    </location>
</feature>
<comment type="catalytic activity">
    <reaction evidence="1">
        <text>RNA(n) + a ribonucleoside 5'-triphosphate = RNA(n+1) + diphosphate</text>
        <dbReference type="Rhea" id="RHEA:21248"/>
        <dbReference type="Rhea" id="RHEA-COMP:14527"/>
        <dbReference type="Rhea" id="RHEA-COMP:17342"/>
        <dbReference type="ChEBI" id="CHEBI:33019"/>
        <dbReference type="ChEBI" id="CHEBI:61557"/>
        <dbReference type="ChEBI" id="CHEBI:140395"/>
        <dbReference type="EC" id="2.7.7.48"/>
    </reaction>
</comment>
<keyword evidence="5" id="KW-1185">Reference proteome</keyword>
<reference evidence="4" key="1">
    <citation type="submission" date="2023-03" db="EMBL/GenBank/DDBJ databases">
        <title>Massive genome expansion in bonnet fungi (Mycena s.s.) driven by repeated elements and novel gene families across ecological guilds.</title>
        <authorList>
            <consortium name="Lawrence Berkeley National Laboratory"/>
            <person name="Harder C.B."/>
            <person name="Miyauchi S."/>
            <person name="Viragh M."/>
            <person name="Kuo A."/>
            <person name="Thoen E."/>
            <person name="Andreopoulos B."/>
            <person name="Lu D."/>
            <person name="Skrede I."/>
            <person name="Drula E."/>
            <person name="Henrissat B."/>
            <person name="Morin E."/>
            <person name="Kohler A."/>
            <person name="Barry K."/>
            <person name="LaButti K."/>
            <person name="Morin E."/>
            <person name="Salamov A."/>
            <person name="Lipzen A."/>
            <person name="Mereny Z."/>
            <person name="Hegedus B."/>
            <person name="Baldrian P."/>
            <person name="Stursova M."/>
            <person name="Weitz H."/>
            <person name="Taylor A."/>
            <person name="Grigoriev I.V."/>
            <person name="Nagy L.G."/>
            <person name="Martin F."/>
            <person name="Kauserud H."/>
        </authorList>
    </citation>
    <scope>NUCLEOTIDE SEQUENCE</scope>
    <source>
        <strain evidence="4">CBHHK188m</strain>
    </source>
</reference>
<dbReference type="EMBL" id="JARJLG010000050">
    <property type="protein sequence ID" value="KAJ7760095.1"/>
    <property type="molecule type" value="Genomic_DNA"/>
</dbReference>
<evidence type="ECO:0000256" key="1">
    <source>
        <dbReference type="RuleBase" id="RU363098"/>
    </source>
</evidence>
<feature type="region of interest" description="Disordered" evidence="2">
    <location>
        <begin position="1"/>
        <end position="75"/>
    </location>
</feature>
<evidence type="ECO:0000313" key="5">
    <source>
        <dbReference type="Proteomes" id="UP001215280"/>
    </source>
</evidence>
<feature type="domain" description="RDRP core" evidence="3">
    <location>
        <begin position="227"/>
        <end position="860"/>
    </location>
</feature>
<name>A0AAD7JC57_9AGAR</name>
<gene>
    <name evidence="4" type="ORF">DFH07DRAFT_441439</name>
</gene>
<dbReference type="Pfam" id="PF05183">
    <property type="entry name" value="RdRP"/>
    <property type="match status" value="1"/>
</dbReference>
<organism evidence="4 5">
    <name type="scientific">Mycena maculata</name>
    <dbReference type="NCBI Taxonomy" id="230809"/>
    <lineage>
        <taxon>Eukaryota</taxon>
        <taxon>Fungi</taxon>
        <taxon>Dikarya</taxon>
        <taxon>Basidiomycota</taxon>
        <taxon>Agaricomycotina</taxon>
        <taxon>Agaricomycetes</taxon>
        <taxon>Agaricomycetidae</taxon>
        <taxon>Agaricales</taxon>
        <taxon>Marasmiineae</taxon>
        <taxon>Mycenaceae</taxon>
        <taxon>Mycena</taxon>
    </lineage>
</organism>
<evidence type="ECO:0000259" key="3">
    <source>
        <dbReference type="Pfam" id="PF05183"/>
    </source>
</evidence>
<feature type="compositionally biased region" description="Pro residues" evidence="2">
    <location>
        <begin position="1"/>
        <end position="11"/>
    </location>
</feature>
<dbReference type="GO" id="GO:0030422">
    <property type="term" value="P:siRNA processing"/>
    <property type="evidence" value="ECO:0007669"/>
    <property type="project" value="TreeGrafter"/>
</dbReference>